<evidence type="ECO:0000256" key="1">
    <source>
        <dbReference type="SAM" id="MobiDB-lite"/>
    </source>
</evidence>
<protein>
    <submittedName>
        <fullName evidence="2">Uncharacterized protein</fullName>
    </submittedName>
</protein>
<keyword evidence="3" id="KW-1185">Reference proteome</keyword>
<reference evidence="2" key="2">
    <citation type="submission" date="2021-01" db="EMBL/GenBank/DDBJ databases">
        <authorList>
            <person name="Schikora-Tamarit M.A."/>
        </authorList>
    </citation>
    <scope>NUCLEOTIDE SEQUENCE</scope>
    <source>
        <strain evidence="2">NCAIM Y.01608</strain>
    </source>
</reference>
<accession>A0A9P8NWS4</accession>
<dbReference type="AlphaFoldDB" id="A0A9P8NWS4"/>
<evidence type="ECO:0000313" key="3">
    <source>
        <dbReference type="Proteomes" id="UP000788993"/>
    </source>
</evidence>
<gene>
    <name evidence="2" type="ORF">OGATHE_004988</name>
</gene>
<comment type="caution">
    <text evidence="2">The sequence shown here is derived from an EMBL/GenBank/DDBJ whole genome shotgun (WGS) entry which is preliminary data.</text>
</comment>
<dbReference type="Proteomes" id="UP000788993">
    <property type="component" value="Unassembled WGS sequence"/>
</dbReference>
<name>A0A9P8NWS4_9ASCO</name>
<organism evidence="2 3">
    <name type="scientific">Ogataea polymorpha</name>
    <dbReference type="NCBI Taxonomy" id="460523"/>
    <lineage>
        <taxon>Eukaryota</taxon>
        <taxon>Fungi</taxon>
        <taxon>Dikarya</taxon>
        <taxon>Ascomycota</taxon>
        <taxon>Saccharomycotina</taxon>
        <taxon>Pichiomycetes</taxon>
        <taxon>Pichiales</taxon>
        <taxon>Pichiaceae</taxon>
        <taxon>Ogataea</taxon>
    </lineage>
</organism>
<sequence length="254" mass="26463">MPPEWMSSLSPTKSAAMTEHSMCQPGRPGPHGDGQDGSPALDAFHNAKSDAFSLPCAADSDPSPSSSSSRLPFDHGCSLAYSCAGSLSNLATLKYTDPSLVAAAMSSSYLCSQNDEHALKISGSVTVCPSSLSSSGTITSLVCSKNRVRSVSPAIASLAATHAFTCIGSLGFCRPSAARSSERAHSSKGTVPSYSGKFFARYAASARCAVSRNWESTALCLRANSPNRCSCLALMMILSSMSVTFCTNLTLYPK</sequence>
<reference evidence="2" key="1">
    <citation type="journal article" date="2021" name="Open Biol.">
        <title>Shared evolutionary footprints suggest mitochondrial oxidative damage underlies multiple complex I losses in fungi.</title>
        <authorList>
            <person name="Schikora-Tamarit M.A."/>
            <person name="Marcet-Houben M."/>
            <person name="Nosek J."/>
            <person name="Gabaldon T."/>
        </authorList>
    </citation>
    <scope>NUCLEOTIDE SEQUENCE</scope>
    <source>
        <strain evidence="2">NCAIM Y.01608</strain>
    </source>
</reference>
<feature type="region of interest" description="Disordered" evidence="1">
    <location>
        <begin position="1"/>
        <end position="42"/>
    </location>
</feature>
<evidence type="ECO:0000313" key="2">
    <source>
        <dbReference type="EMBL" id="KAH3660656.1"/>
    </source>
</evidence>
<dbReference type="EMBL" id="JAEUBD010001468">
    <property type="protein sequence ID" value="KAH3660656.1"/>
    <property type="molecule type" value="Genomic_DNA"/>
</dbReference>
<proteinExistence type="predicted"/>